<reference evidence="2" key="2">
    <citation type="submission" date="2021-04" db="EMBL/GenBank/DDBJ databases">
        <authorList>
            <person name="Gilroy R."/>
        </authorList>
    </citation>
    <scope>NUCLEOTIDE SEQUENCE</scope>
    <source>
        <strain evidence="2">ChiHecec2B26-12326</strain>
    </source>
</reference>
<dbReference type="Proteomes" id="UP000823847">
    <property type="component" value="Unassembled WGS sequence"/>
</dbReference>
<dbReference type="AlphaFoldDB" id="A0A9D1XS54"/>
<keyword evidence="1" id="KW-1133">Transmembrane helix</keyword>
<reference evidence="2" key="1">
    <citation type="journal article" date="2021" name="PeerJ">
        <title>Extensive microbial diversity within the chicken gut microbiome revealed by metagenomics and culture.</title>
        <authorList>
            <person name="Gilroy R."/>
            <person name="Ravi A."/>
            <person name="Getino M."/>
            <person name="Pursley I."/>
            <person name="Horton D.L."/>
            <person name="Alikhan N.F."/>
            <person name="Baker D."/>
            <person name="Gharbi K."/>
            <person name="Hall N."/>
            <person name="Watson M."/>
            <person name="Adriaenssens E.M."/>
            <person name="Foster-Nyarko E."/>
            <person name="Jarju S."/>
            <person name="Secka A."/>
            <person name="Antonio M."/>
            <person name="Oren A."/>
            <person name="Chaudhuri R.R."/>
            <person name="La Ragione R."/>
            <person name="Hildebrand F."/>
            <person name="Pallen M.J."/>
        </authorList>
    </citation>
    <scope>NUCLEOTIDE SEQUENCE</scope>
    <source>
        <strain evidence="2">ChiHecec2B26-12326</strain>
    </source>
</reference>
<comment type="caution">
    <text evidence="2">The sequence shown here is derived from an EMBL/GenBank/DDBJ whole genome shotgun (WGS) entry which is preliminary data.</text>
</comment>
<protein>
    <submittedName>
        <fullName evidence="2">Uncharacterized protein</fullName>
    </submittedName>
</protein>
<gene>
    <name evidence="2" type="ORF">H9848_08580</name>
</gene>
<sequence>MYLFPKDAPFIFHPKGATPIMFFESAIYIRIGILAYVGIWAYFKYHTYRLKFRKPSPNVFEIEKWHEYTSIAKNYGWIIGLFVIAICALLFPTAMVVDQNTHGRGRYQVKRGVVPFYYKGHFCALGGKYLINETNQYFVLYSTPFYNGSFKDTPFKNKSITVTPHSFREWTNGIDNVFTHPTEYNPYIPDQHKGKTVIEWTIDTQEGALQGMKYVEDQIAATNELFKNFIYEHFIHDSIAIHK</sequence>
<keyword evidence="1" id="KW-0472">Membrane</keyword>
<keyword evidence="1" id="KW-0812">Transmembrane</keyword>
<proteinExistence type="predicted"/>
<evidence type="ECO:0000256" key="1">
    <source>
        <dbReference type="SAM" id="Phobius"/>
    </source>
</evidence>
<feature type="transmembrane region" description="Helical" evidence="1">
    <location>
        <begin position="20"/>
        <end position="43"/>
    </location>
</feature>
<feature type="transmembrane region" description="Helical" evidence="1">
    <location>
        <begin position="75"/>
        <end position="97"/>
    </location>
</feature>
<name>A0A9D1XS54_9BACT</name>
<evidence type="ECO:0000313" key="2">
    <source>
        <dbReference type="EMBL" id="HIX86643.1"/>
    </source>
</evidence>
<evidence type="ECO:0000313" key="3">
    <source>
        <dbReference type="Proteomes" id="UP000823847"/>
    </source>
</evidence>
<dbReference type="EMBL" id="DXEN01000064">
    <property type="protein sequence ID" value="HIX86643.1"/>
    <property type="molecule type" value="Genomic_DNA"/>
</dbReference>
<accession>A0A9D1XS54</accession>
<organism evidence="2 3">
    <name type="scientific">Candidatus Parabacteroides intestinigallinarum</name>
    <dbReference type="NCBI Taxonomy" id="2838722"/>
    <lineage>
        <taxon>Bacteria</taxon>
        <taxon>Pseudomonadati</taxon>
        <taxon>Bacteroidota</taxon>
        <taxon>Bacteroidia</taxon>
        <taxon>Bacteroidales</taxon>
        <taxon>Tannerellaceae</taxon>
        <taxon>Parabacteroides</taxon>
    </lineage>
</organism>